<dbReference type="Gene3D" id="3.40.50.10490">
    <property type="entry name" value="Glucose-6-phosphate isomerase like protein, domain 1"/>
    <property type="match status" value="1"/>
</dbReference>
<dbReference type="InterPro" id="IPR036388">
    <property type="entry name" value="WH-like_DNA-bd_sf"/>
</dbReference>
<keyword evidence="3" id="KW-1185">Reference proteome</keyword>
<sequence length="296" mass="33075">MAPESLSLQQRLTHCLSSATKSEQAIASYVLTNLREIPFETAASLARKIGVSELTVGRFCRSLGFRHFKELKAELRDDLGDRPWLIADRLQEVQRRSAASGDQLAKSLELELAALVKVYELAQSEAWKPAIHRLAHHPRIYITGFQTERGLAAYLAHQLQYLRDGVHLLDLTGGNIAEALLAPPGESCLVIFDSRRYSRITKLLIEKAHAAGIPITLIADPFCTWERGQVSELFIVPTDLNFVWDCTSQMASLVNLMINGVFAELGASVENRMNQIADLYSSFFGYVDDGRDRSRN</sequence>
<dbReference type="PANTHER" id="PTHR30514:SF18">
    <property type="entry name" value="RPIR-FAMILY TRANSCRIPTIONAL REGULATOR"/>
    <property type="match status" value="1"/>
</dbReference>
<evidence type="ECO:0000313" key="3">
    <source>
        <dbReference type="Proteomes" id="UP001279642"/>
    </source>
</evidence>
<dbReference type="Pfam" id="PF01418">
    <property type="entry name" value="HTH_6"/>
    <property type="match status" value="1"/>
</dbReference>
<dbReference type="InterPro" id="IPR009057">
    <property type="entry name" value="Homeodomain-like_sf"/>
</dbReference>
<comment type="caution">
    <text evidence="2">The sequence shown here is derived from an EMBL/GenBank/DDBJ whole genome shotgun (WGS) entry which is preliminary data.</text>
</comment>
<organism evidence="2 3">
    <name type="scientific">Dongia soli</name>
    <dbReference type="NCBI Taxonomy" id="600628"/>
    <lineage>
        <taxon>Bacteria</taxon>
        <taxon>Pseudomonadati</taxon>
        <taxon>Pseudomonadota</taxon>
        <taxon>Alphaproteobacteria</taxon>
        <taxon>Rhodospirillales</taxon>
        <taxon>Dongiaceae</taxon>
        <taxon>Dongia</taxon>
    </lineage>
</organism>
<name>A0ABU5EB66_9PROT</name>
<reference evidence="2 3" key="1">
    <citation type="journal article" date="2016" name="Antonie Van Leeuwenhoek">
        <title>Dongia soli sp. nov., isolated from soil from Dokdo, Korea.</title>
        <authorList>
            <person name="Kim D.U."/>
            <person name="Lee H."/>
            <person name="Kim H."/>
            <person name="Kim S.G."/>
            <person name="Ka J.O."/>
        </authorList>
    </citation>
    <scope>NUCLEOTIDE SEQUENCE [LARGE SCALE GENOMIC DNA]</scope>
    <source>
        <strain evidence="2 3">D78</strain>
    </source>
</reference>
<proteinExistence type="predicted"/>
<dbReference type="InterPro" id="IPR047640">
    <property type="entry name" value="RpiR-like"/>
</dbReference>
<dbReference type="InterPro" id="IPR046348">
    <property type="entry name" value="SIS_dom_sf"/>
</dbReference>
<feature type="domain" description="HTH rpiR-type" evidence="1">
    <location>
        <begin position="6"/>
        <end position="82"/>
    </location>
</feature>
<evidence type="ECO:0000259" key="1">
    <source>
        <dbReference type="PROSITE" id="PS51071"/>
    </source>
</evidence>
<accession>A0ABU5EB66</accession>
<dbReference type="Proteomes" id="UP001279642">
    <property type="component" value="Unassembled WGS sequence"/>
</dbReference>
<dbReference type="RefSeq" id="WP_320507876.1">
    <property type="nucleotide sequence ID" value="NZ_JAXCLW010000002.1"/>
</dbReference>
<dbReference type="PROSITE" id="PS51071">
    <property type="entry name" value="HTH_RPIR"/>
    <property type="match status" value="1"/>
</dbReference>
<dbReference type="PANTHER" id="PTHR30514">
    <property type="entry name" value="GLUCOKINASE"/>
    <property type="match status" value="1"/>
</dbReference>
<dbReference type="InterPro" id="IPR000281">
    <property type="entry name" value="HTH_RpiR"/>
</dbReference>
<dbReference type="EMBL" id="JAXCLW010000002">
    <property type="protein sequence ID" value="MDY0882815.1"/>
    <property type="molecule type" value="Genomic_DNA"/>
</dbReference>
<evidence type="ECO:0000313" key="2">
    <source>
        <dbReference type="EMBL" id="MDY0882815.1"/>
    </source>
</evidence>
<dbReference type="SUPFAM" id="SSF53697">
    <property type="entry name" value="SIS domain"/>
    <property type="match status" value="1"/>
</dbReference>
<dbReference type="SUPFAM" id="SSF46689">
    <property type="entry name" value="Homeodomain-like"/>
    <property type="match status" value="1"/>
</dbReference>
<gene>
    <name evidence="2" type="ORF">SMD27_08165</name>
</gene>
<protein>
    <submittedName>
        <fullName evidence="2">MurR/RpiR family transcriptional regulator</fullName>
    </submittedName>
</protein>
<dbReference type="Gene3D" id="1.10.10.10">
    <property type="entry name" value="Winged helix-like DNA-binding domain superfamily/Winged helix DNA-binding domain"/>
    <property type="match status" value="1"/>
</dbReference>